<proteinExistence type="predicted"/>
<dbReference type="Proteomes" id="UP000294847">
    <property type="component" value="Chromosome 5"/>
</dbReference>
<evidence type="ECO:0000313" key="1">
    <source>
        <dbReference type="EMBL" id="QBZ62734.1"/>
    </source>
</evidence>
<sequence length="111" mass="12443">MAMYSGRCTTTQNLREYSQQGSRQQVRGTSFCMGCNKWLVQHILTISCPLSFVIKELNLLRQVCPGRRIAADSGFVFRVAQPILPALLLEYSSPAATEIDPIFSDGVRFLQ</sequence>
<protein>
    <submittedName>
        <fullName evidence="1">Uncharacterized protein</fullName>
    </submittedName>
</protein>
<dbReference type="EMBL" id="CP034208">
    <property type="protein sequence ID" value="QBZ62734.1"/>
    <property type="molecule type" value="Genomic_DNA"/>
</dbReference>
<accession>A0A4P7NKU4</accession>
<gene>
    <name evidence="1" type="ORF">PoMZ_11621</name>
</gene>
<organism evidence="1 2">
    <name type="scientific">Pyricularia oryzae</name>
    <name type="common">Rice blast fungus</name>
    <name type="synonym">Magnaporthe oryzae</name>
    <dbReference type="NCBI Taxonomy" id="318829"/>
    <lineage>
        <taxon>Eukaryota</taxon>
        <taxon>Fungi</taxon>
        <taxon>Dikarya</taxon>
        <taxon>Ascomycota</taxon>
        <taxon>Pezizomycotina</taxon>
        <taxon>Sordariomycetes</taxon>
        <taxon>Sordariomycetidae</taxon>
        <taxon>Magnaporthales</taxon>
        <taxon>Pyriculariaceae</taxon>
        <taxon>Pyricularia</taxon>
    </lineage>
</organism>
<name>A0A4P7NKU4_PYROR</name>
<dbReference type="AlphaFoldDB" id="A0A4P7NKU4"/>
<evidence type="ECO:0000313" key="2">
    <source>
        <dbReference type="Proteomes" id="UP000294847"/>
    </source>
</evidence>
<reference evidence="1 2" key="1">
    <citation type="journal article" date="2019" name="Mol. Biol. Evol.">
        <title>Blast fungal genomes show frequent chromosomal changes, gene gains and losses, and effector gene turnover.</title>
        <authorList>
            <person name="Gomez Luciano L.B."/>
            <person name="Jason Tsai I."/>
            <person name="Chuma I."/>
            <person name="Tosa Y."/>
            <person name="Chen Y.H."/>
            <person name="Li J.Y."/>
            <person name="Li M.Y."/>
            <person name="Jade Lu M.Y."/>
            <person name="Nakayashiki H."/>
            <person name="Li W.H."/>
        </authorList>
    </citation>
    <scope>NUCLEOTIDE SEQUENCE [LARGE SCALE GENOMIC DNA]</scope>
    <source>
        <strain evidence="1">MZ5-1-6</strain>
    </source>
</reference>